<gene>
    <name evidence="7" type="ORF">BpHYR1_041392</name>
</gene>
<evidence type="ECO:0000256" key="2">
    <source>
        <dbReference type="ARBA" id="ARBA00022692"/>
    </source>
</evidence>
<keyword evidence="3 5" id="KW-1133">Transmembrane helix</keyword>
<dbReference type="InterPro" id="IPR052185">
    <property type="entry name" value="IPC_Synthase-Related"/>
</dbReference>
<feature type="transmembrane region" description="Helical" evidence="5">
    <location>
        <begin position="68"/>
        <end position="89"/>
    </location>
</feature>
<evidence type="ECO:0000256" key="5">
    <source>
        <dbReference type="SAM" id="Phobius"/>
    </source>
</evidence>
<dbReference type="SUPFAM" id="SSF48317">
    <property type="entry name" value="Acid phosphatase/Vanadium-dependent haloperoxidase"/>
    <property type="match status" value="1"/>
</dbReference>
<feature type="transmembrane region" description="Helical" evidence="5">
    <location>
        <begin position="206"/>
        <end position="227"/>
    </location>
</feature>
<accession>A0A3M7QMI0</accession>
<keyword evidence="8" id="KW-1185">Reference proteome</keyword>
<organism evidence="7 8">
    <name type="scientific">Brachionus plicatilis</name>
    <name type="common">Marine rotifer</name>
    <name type="synonym">Brachionus muelleri</name>
    <dbReference type="NCBI Taxonomy" id="10195"/>
    <lineage>
        <taxon>Eukaryota</taxon>
        <taxon>Metazoa</taxon>
        <taxon>Spiralia</taxon>
        <taxon>Gnathifera</taxon>
        <taxon>Rotifera</taxon>
        <taxon>Eurotatoria</taxon>
        <taxon>Monogononta</taxon>
        <taxon>Pseudotrocha</taxon>
        <taxon>Ploima</taxon>
        <taxon>Brachionidae</taxon>
        <taxon>Brachionus</taxon>
    </lineage>
</organism>
<dbReference type="CDD" id="cd03386">
    <property type="entry name" value="PAP2_Aur1_like"/>
    <property type="match status" value="1"/>
</dbReference>
<evidence type="ECO:0000256" key="4">
    <source>
        <dbReference type="ARBA" id="ARBA00023136"/>
    </source>
</evidence>
<proteinExistence type="predicted"/>
<evidence type="ECO:0000259" key="6">
    <source>
        <dbReference type="SMART" id="SM00014"/>
    </source>
</evidence>
<sequence>MIKKILLLNYWVFIPILVYLILFFVNPLVQKLLHAKCSPNLIVDVDLWLFQNNIYFILSKVQNPVLDIISSIPYLFHFPLPLIYAIFLIRSKANIEDILRITLAYGLVNMIGVIIQYMVPTPPPWMVLMENKIPEANFHRVDNFLGIKIFKTIYSFSKLVCGAFPSLHTAWPSIILFGEVLWIGRWFCVLHVCLIAFSAVYSMHHYIIDVLTGILLAYISCKIANIVNFEKMDTRDYTLCTTDLFLIFISNRTTDSHVTFEE</sequence>
<feature type="transmembrane region" description="Helical" evidence="5">
    <location>
        <begin position="101"/>
        <end position="119"/>
    </location>
</feature>
<dbReference type="InterPro" id="IPR000326">
    <property type="entry name" value="PAP2/HPO"/>
</dbReference>
<evidence type="ECO:0000313" key="8">
    <source>
        <dbReference type="Proteomes" id="UP000276133"/>
    </source>
</evidence>
<keyword evidence="2 5" id="KW-0812">Transmembrane</keyword>
<dbReference type="Proteomes" id="UP000276133">
    <property type="component" value="Unassembled WGS sequence"/>
</dbReference>
<dbReference type="AlphaFoldDB" id="A0A3M7QMI0"/>
<name>A0A3M7QMI0_BRAPC</name>
<evidence type="ECO:0000313" key="7">
    <source>
        <dbReference type="EMBL" id="RNA12195.1"/>
    </source>
</evidence>
<comment type="caution">
    <text evidence="7">The sequence shown here is derived from an EMBL/GenBank/DDBJ whole genome shotgun (WGS) entry which is preliminary data.</text>
</comment>
<comment type="subcellular location">
    <subcellularLocation>
        <location evidence="1">Membrane</location>
        <topology evidence="1">Multi-pass membrane protein</topology>
    </subcellularLocation>
</comment>
<dbReference type="Pfam" id="PF14378">
    <property type="entry name" value="PAP2_3"/>
    <property type="match status" value="1"/>
</dbReference>
<dbReference type="OrthoDB" id="5784at2759"/>
<dbReference type="PANTHER" id="PTHR31310">
    <property type="match status" value="1"/>
</dbReference>
<feature type="transmembrane region" description="Helical" evidence="5">
    <location>
        <begin position="7"/>
        <end position="25"/>
    </location>
</feature>
<feature type="transmembrane region" description="Helical" evidence="5">
    <location>
        <begin position="174"/>
        <end position="199"/>
    </location>
</feature>
<dbReference type="SMART" id="SM00014">
    <property type="entry name" value="acidPPc"/>
    <property type="match status" value="1"/>
</dbReference>
<dbReference type="STRING" id="10195.A0A3M7QMI0"/>
<dbReference type="InterPro" id="IPR036938">
    <property type="entry name" value="PAP2/HPO_sf"/>
</dbReference>
<feature type="domain" description="Phosphatidic acid phosphatase type 2/haloperoxidase" evidence="6">
    <location>
        <begin position="99"/>
        <end position="225"/>
    </location>
</feature>
<evidence type="ECO:0000256" key="1">
    <source>
        <dbReference type="ARBA" id="ARBA00004141"/>
    </source>
</evidence>
<dbReference type="InterPro" id="IPR026841">
    <property type="entry name" value="Aur1/Ipt1"/>
</dbReference>
<evidence type="ECO:0000256" key="3">
    <source>
        <dbReference type="ARBA" id="ARBA00022989"/>
    </source>
</evidence>
<dbReference type="EMBL" id="REGN01005749">
    <property type="protein sequence ID" value="RNA12195.1"/>
    <property type="molecule type" value="Genomic_DNA"/>
</dbReference>
<protein>
    <submittedName>
        <fullName evidence="7">Inositol phosphorylceramide synthase catalytic subunit AUR1</fullName>
    </submittedName>
</protein>
<dbReference type="GO" id="GO:0016020">
    <property type="term" value="C:membrane"/>
    <property type="evidence" value="ECO:0007669"/>
    <property type="project" value="UniProtKB-SubCell"/>
</dbReference>
<keyword evidence="4 5" id="KW-0472">Membrane</keyword>
<dbReference type="PANTHER" id="PTHR31310:SF7">
    <property type="entry name" value="PA-PHOSPHATASE RELATED-FAMILY PROTEIN DDB_G0268928"/>
    <property type="match status" value="1"/>
</dbReference>
<reference evidence="7 8" key="1">
    <citation type="journal article" date="2018" name="Sci. Rep.">
        <title>Genomic signatures of local adaptation to the degree of environmental predictability in rotifers.</title>
        <authorList>
            <person name="Franch-Gras L."/>
            <person name="Hahn C."/>
            <person name="Garcia-Roger E.M."/>
            <person name="Carmona M.J."/>
            <person name="Serra M."/>
            <person name="Gomez A."/>
        </authorList>
    </citation>
    <scope>NUCLEOTIDE SEQUENCE [LARGE SCALE GENOMIC DNA]</scope>
    <source>
        <strain evidence="7">HYR1</strain>
    </source>
</reference>